<dbReference type="InterPro" id="IPR037274">
    <property type="entry name" value="Znf_CHY_sf"/>
</dbReference>
<dbReference type="SUPFAM" id="SSF161219">
    <property type="entry name" value="CHY zinc finger-like"/>
    <property type="match status" value="1"/>
</dbReference>
<proteinExistence type="predicted"/>
<dbReference type="PANTHER" id="PTHR28082:SF1">
    <property type="entry name" value="HELPER OF TIM PROTEIN 13"/>
    <property type="match status" value="1"/>
</dbReference>
<accession>A0ABW3TV34</accession>
<dbReference type="InterPro" id="IPR016694">
    <property type="entry name" value="UCP017292"/>
</dbReference>
<evidence type="ECO:0000313" key="5">
    <source>
        <dbReference type="EMBL" id="MFD1204651.1"/>
    </source>
</evidence>
<dbReference type="Proteomes" id="UP001597231">
    <property type="component" value="Unassembled WGS sequence"/>
</dbReference>
<organism evidence="5 6">
    <name type="scientific">Sporosarcina contaminans</name>
    <dbReference type="NCBI Taxonomy" id="633403"/>
    <lineage>
        <taxon>Bacteria</taxon>
        <taxon>Bacillati</taxon>
        <taxon>Bacillota</taxon>
        <taxon>Bacilli</taxon>
        <taxon>Bacillales</taxon>
        <taxon>Caryophanaceae</taxon>
        <taxon>Sporosarcina</taxon>
    </lineage>
</organism>
<comment type="caution">
    <text evidence="5">The sequence shown here is derived from an EMBL/GenBank/DDBJ whole genome shotgun (WGS) entry which is preliminary data.</text>
</comment>
<keyword evidence="6" id="KW-1185">Reference proteome</keyword>
<gene>
    <name evidence="5" type="ORF">ACFQ38_05935</name>
</gene>
<evidence type="ECO:0000256" key="1">
    <source>
        <dbReference type="ARBA" id="ARBA00022723"/>
    </source>
</evidence>
<dbReference type="PIRSF" id="PIRSF017292">
    <property type="entry name" value="UCP017292_Znf_CHY"/>
    <property type="match status" value="1"/>
</dbReference>
<dbReference type="RefSeq" id="WP_381480044.1">
    <property type="nucleotide sequence ID" value="NZ_JBHTLT010000028.1"/>
</dbReference>
<evidence type="ECO:0000256" key="3">
    <source>
        <dbReference type="ARBA" id="ARBA00022833"/>
    </source>
</evidence>
<dbReference type="PANTHER" id="PTHR28082">
    <property type="entry name" value="ZINC FINGER PROTEIN"/>
    <property type="match status" value="1"/>
</dbReference>
<feature type="domain" description="CHY-type" evidence="4">
    <location>
        <begin position="10"/>
        <end position="91"/>
    </location>
</feature>
<reference evidence="6" key="1">
    <citation type="journal article" date="2019" name="Int. J. Syst. Evol. Microbiol.">
        <title>The Global Catalogue of Microorganisms (GCM) 10K type strain sequencing project: providing services to taxonomists for standard genome sequencing and annotation.</title>
        <authorList>
            <consortium name="The Broad Institute Genomics Platform"/>
            <consortium name="The Broad Institute Genome Sequencing Center for Infectious Disease"/>
            <person name="Wu L."/>
            <person name="Ma J."/>
        </authorList>
    </citation>
    <scope>NUCLEOTIDE SEQUENCE [LARGE SCALE GENOMIC DNA]</scope>
    <source>
        <strain evidence="6">CCUG 53915</strain>
    </source>
</reference>
<keyword evidence="3" id="KW-0862">Zinc</keyword>
<dbReference type="InterPro" id="IPR052604">
    <property type="entry name" value="Mito_Tim_assembly_helper"/>
</dbReference>
<evidence type="ECO:0000256" key="2">
    <source>
        <dbReference type="ARBA" id="ARBA00022771"/>
    </source>
</evidence>
<name>A0ABW3TV34_9BACL</name>
<evidence type="ECO:0000313" key="6">
    <source>
        <dbReference type="Proteomes" id="UP001597231"/>
    </source>
</evidence>
<dbReference type="EMBL" id="JBHTLT010000028">
    <property type="protein sequence ID" value="MFD1204651.1"/>
    <property type="molecule type" value="Genomic_DNA"/>
</dbReference>
<sequence>MREFQVMGSIIDEETRCKHYNSKVDIIAIKFHCCKMYFPCYSCHEESGCGTHKVWPKDQFNEKAVLCGICKHEMTIEEYKNSQYKCPSCHAEFNPGCGLHWELYFEN</sequence>
<keyword evidence="1" id="KW-0479">Metal-binding</keyword>
<keyword evidence="2" id="KW-0863">Zinc-finger</keyword>
<dbReference type="Pfam" id="PF05495">
    <property type="entry name" value="zf-CHY"/>
    <property type="match status" value="1"/>
</dbReference>
<protein>
    <submittedName>
        <fullName evidence="5">CHY zinc finger protein</fullName>
    </submittedName>
</protein>
<dbReference type="InterPro" id="IPR008913">
    <property type="entry name" value="Znf_CHY"/>
</dbReference>
<dbReference type="PROSITE" id="PS51266">
    <property type="entry name" value="ZF_CHY"/>
    <property type="match status" value="1"/>
</dbReference>
<evidence type="ECO:0000259" key="4">
    <source>
        <dbReference type="PROSITE" id="PS51266"/>
    </source>
</evidence>